<organism evidence="1 2">
    <name type="scientific">Streptomyces rugosispiralis</name>
    <dbReference type="NCBI Taxonomy" id="2967341"/>
    <lineage>
        <taxon>Bacteria</taxon>
        <taxon>Bacillati</taxon>
        <taxon>Actinomycetota</taxon>
        <taxon>Actinomycetes</taxon>
        <taxon>Kitasatosporales</taxon>
        <taxon>Streptomycetaceae</taxon>
        <taxon>Streptomyces</taxon>
    </lineage>
</organism>
<accession>A0ABT1UUH7</accession>
<dbReference type="RefSeq" id="WP_256649641.1">
    <property type="nucleotide sequence ID" value="NZ_JANIAA010000004.1"/>
</dbReference>
<dbReference type="EMBL" id="JANIAA010000004">
    <property type="protein sequence ID" value="MCQ8188473.1"/>
    <property type="molecule type" value="Genomic_DNA"/>
</dbReference>
<evidence type="ECO:0000313" key="2">
    <source>
        <dbReference type="Proteomes" id="UP001204746"/>
    </source>
</evidence>
<reference evidence="1 2" key="1">
    <citation type="submission" date="2022-07" db="EMBL/GenBank/DDBJ databases">
        <authorList>
            <person name="Phongsopitanun W."/>
            <person name="Tanasupawat S."/>
        </authorList>
    </citation>
    <scope>NUCLEOTIDE SEQUENCE [LARGE SCALE GENOMIC DNA]</scope>
    <source>
        <strain evidence="1 2">RCU-064</strain>
    </source>
</reference>
<protein>
    <submittedName>
        <fullName evidence="1">Uncharacterized protein</fullName>
    </submittedName>
</protein>
<evidence type="ECO:0000313" key="1">
    <source>
        <dbReference type="EMBL" id="MCQ8188473.1"/>
    </source>
</evidence>
<proteinExistence type="predicted"/>
<dbReference type="Proteomes" id="UP001204746">
    <property type="component" value="Unassembled WGS sequence"/>
</dbReference>
<gene>
    <name evidence="1" type="ORF">NP777_09465</name>
</gene>
<sequence length="52" mass="5477">MANLTKAAEDNEKKIGIDHKARAVAGSMRTDGTTVAAKLLLDPGAQEGQARR</sequence>
<comment type="caution">
    <text evidence="1">The sequence shown here is derived from an EMBL/GenBank/DDBJ whole genome shotgun (WGS) entry which is preliminary data.</text>
</comment>
<name>A0ABT1UUH7_9ACTN</name>
<keyword evidence="2" id="KW-1185">Reference proteome</keyword>